<evidence type="ECO:0000256" key="1">
    <source>
        <dbReference type="SAM" id="Phobius"/>
    </source>
</evidence>
<keyword evidence="1" id="KW-0812">Transmembrane</keyword>
<feature type="transmembrane region" description="Helical" evidence="1">
    <location>
        <begin position="271"/>
        <end position="290"/>
    </location>
</feature>
<dbReference type="AlphaFoldDB" id="A0AAE1WLQ4"/>
<feature type="transmembrane region" description="Helical" evidence="1">
    <location>
        <begin position="398"/>
        <end position="420"/>
    </location>
</feature>
<keyword evidence="3" id="KW-1185">Reference proteome</keyword>
<dbReference type="Pfam" id="PF12056">
    <property type="entry name" value="DUF3537"/>
    <property type="match status" value="1"/>
</dbReference>
<name>A0AAE1WLQ4_9LAMI</name>
<feature type="transmembrane region" description="Helical" evidence="1">
    <location>
        <begin position="129"/>
        <end position="147"/>
    </location>
</feature>
<keyword evidence="1" id="KW-0472">Membrane</keyword>
<dbReference type="InterPro" id="IPR021924">
    <property type="entry name" value="DUF3537"/>
</dbReference>
<gene>
    <name evidence="2" type="ORF">Sango_1716200</name>
</gene>
<accession>A0AAE1WLQ4</accession>
<dbReference type="PANTHER" id="PTHR31963">
    <property type="entry name" value="RAS GUANINE NUCLEOTIDE EXCHANGE FACTOR K"/>
    <property type="match status" value="1"/>
</dbReference>
<dbReference type="PANTHER" id="PTHR31963:SF28">
    <property type="entry name" value="GUSTATORY RECEPTOR"/>
    <property type="match status" value="1"/>
</dbReference>
<proteinExistence type="predicted"/>
<reference evidence="2" key="2">
    <citation type="journal article" date="2024" name="Plant">
        <title>Genomic evolution and insights into agronomic trait innovations of Sesamum species.</title>
        <authorList>
            <person name="Miao H."/>
            <person name="Wang L."/>
            <person name="Qu L."/>
            <person name="Liu H."/>
            <person name="Sun Y."/>
            <person name="Le M."/>
            <person name="Wang Q."/>
            <person name="Wei S."/>
            <person name="Zheng Y."/>
            <person name="Lin W."/>
            <person name="Duan Y."/>
            <person name="Cao H."/>
            <person name="Xiong S."/>
            <person name="Wang X."/>
            <person name="Wei L."/>
            <person name="Li C."/>
            <person name="Ma Q."/>
            <person name="Ju M."/>
            <person name="Zhao R."/>
            <person name="Li G."/>
            <person name="Mu C."/>
            <person name="Tian Q."/>
            <person name="Mei H."/>
            <person name="Zhang T."/>
            <person name="Gao T."/>
            <person name="Zhang H."/>
        </authorList>
    </citation>
    <scope>NUCLEOTIDE SEQUENCE</scope>
    <source>
        <strain evidence="2">K16</strain>
    </source>
</reference>
<keyword evidence="1" id="KW-1133">Transmembrane helix</keyword>
<organism evidence="2 3">
    <name type="scientific">Sesamum angolense</name>
    <dbReference type="NCBI Taxonomy" id="2727404"/>
    <lineage>
        <taxon>Eukaryota</taxon>
        <taxon>Viridiplantae</taxon>
        <taxon>Streptophyta</taxon>
        <taxon>Embryophyta</taxon>
        <taxon>Tracheophyta</taxon>
        <taxon>Spermatophyta</taxon>
        <taxon>Magnoliopsida</taxon>
        <taxon>eudicotyledons</taxon>
        <taxon>Gunneridae</taxon>
        <taxon>Pentapetalae</taxon>
        <taxon>asterids</taxon>
        <taxon>lamiids</taxon>
        <taxon>Lamiales</taxon>
        <taxon>Pedaliaceae</taxon>
        <taxon>Sesamum</taxon>
    </lineage>
</organism>
<dbReference type="EMBL" id="JACGWL010000009">
    <property type="protein sequence ID" value="KAK4395619.1"/>
    <property type="molecule type" value="Genomic_DNA"/>
</dbReference>
<feature type="transmembrane region" description="Helical" evidence="1">
    <location>
        <begin position="37"/>
        <end position="59"/>
    </location>
</feature>
<feature type="transmembrane region" description="Helical" evidence="1">
    <location>
        <begin position="374"/>
        <end position="392"/>
    </location>
</feature>
<reference evidence="2" key="1">
    <citation type="submission" date="2020-06" db="EMBL/GenBank/DDBJ databases">
        <authorList>
            <person name="Li T."/>
            <person name="Hu X."/>
            <person name="Zhang T."/>
            <person name="Song X."/>
            <person name="Zhang H."/>
            <person name="Dai N."/>
            <person name="Sheng W."/>
            <person name="Hou X."/>
            <person name="Wei L."/>
        </authorList>
    </citation>
    <scope>NUCLEOTIDE SEQUENCE</scope>
    <source>
        <strain evidence="2">K16</strain>
        <tissue evidence="2">Leaf</tissue>
    </source>
</reference>
<dbReference type="Proteomes" id="UP001289374">
    <property type="component" value="Unassembled WGS sequence"/>
</dbReference>
<feature type="transmembrane region" description="Helical" evidence="1">
    <location>
        <begin position="234"/>
        <end position="251"/>
    </location>
</feature>
<sequence length="421" mass="47368">MASHQLPLAGDSDPELDQSLSTLESFLGLLGYCQHTFLRATLSWLAFFLLAVVLPLFALEFSRCPGCEKFEIETFELEILVARALVAAVSLLCLSRNLRKYGIRKALFVDRCHGHMTQFRKQYIHKIRVFYRLLASWFGICFLLKAAREVTRLMYLHHGSWWLSVILFFACLLSWSYTTLVFLSGCALFNLVGNLQIIHFENYGKVLERDLDVSVYIEEHMNLTYDLSKISHRFRIFLLLEFLIVTTTQIMTLLQTTENQSIINFINGGDFAVLSIVELVGIVLCLSAAAKISHRAQSLGSIASRWHALVTCNSNDASGSGLIDNGGNAEFCPPVGALSVSYSESDLESSDYMPLPTNAKMTSSTSSYHRRQAFVTYVQSNTGGFTIFGWVVDRMLVNTIFFIELSLVFFVLGKTITITVK</sequence>
<evidence type="ECO:0000313" key="2">
    <source>
        <dbReference type="EMBL" id="KAK4395619.1"/>
    </source>
</evidence>
<feature type="transmembrane region" description="Helical" evidence="1">
    <location>
        <begin position="79"/>
        <end position="98"/>
    </location>
</feature>
<feature type="transmembrane region" description="Helical" evidence="1">
    <location>
        <begin position="159"/>
        <end position="192"/>
    </location>
</feature>
<protein>
    <submittedName>
        <fullName evidence="2">Uncharacterized protein</fullName>
    </submittedName>
</protein>
<comment type="caution">
    <text evidence="2">The sequence shown here is derived from an EMBL/GenBank/DDBJ whole genome shotgun (WGS) entry which is preliminary data.</text>
</comment>
<evidence type="ECO:0000313" key="3">
    <source>
        <dbReference type="Proteomes" id="UP001289374"/>
    </source>
</evidence>